<evidence type="ECO:0000259" key="1">
    <source>
        <dbReference type="Pfam" id="PF20057"/>
    </source>
</evidence>
<accession>A0A840FLT4</accession>
<sequence length="144" mass="15861">MQELVERTIGQARRVTVNLRESPLGWLRARGMVDARQFEAGERLRGDYETASLGPSVTMRWDRMRVDGGGGDGLDPTTAQIAAKRRFDEAVGAVGRGLNDVLWRVVCANEALPSAEKAMGWPARSGRLVLTLALDRLGDHYRLA</sequence>
<evidence type="ECO:0000313" key="2">
    <source>
        <dbReference type="EMBL" id="MBB4154888.1"/>
    </source>
</evidence>
<reference evidence="2 3" key="1">
    <citation type="submission" date="2020-08" db="EMBL/GenBank/DDBJ databases">
        <title>Genomic Encyclopedia of Type Strains, Phase IV (KMG-IV): sequencing the most valuable type-strain genomes for metagenomic binning, comparative biology and taxonomic classification.</title>
        <authorList>
            <person name="Goeker M."/>
        </authorList>
    </citation>
    <scope>NUCLEOTIDE SEQUENCE [LARGE SCALE GENOMIC DNA]</scope>
    <source>
        <strain evidence="2 3">YC6723</strain>
    </source>
</reference>
<organism evidence="2 3">
    <name type="scientific">Sphingomonas jinjuensis</name>
    <dbReference type="NCBI Taxonomy" id="535907"/>
    <lineage>
        <taxon>Bacteria</taxon>
        <taxon>Pseudomonadati</taxon>
        <taxon>Pseudomonadota</taxon>
        <taxon>Alphaproteobacteria</taxon>
        <taxon>Sphingomonadales</taxon>
        <taxon>Sphingomonadaceae</taxon>
        <taxon>Sphingomonas</taxon>
    </lineage>
</organism>
<comment type="caution">
    <text evidence="2">The sequence shown here is derived from an EMBL/GenBank/DDBJ whole genome shotgun (WGS) entry which is preliminary data.</text>
</comment>
<proteinExistence type="predicted"/>
<dbReference type="Pfam" id="PF20057">
    <property type="entry name" value="DUF6456"/>
    <property type="match status" value="1"/>
</dbReference>
<dbReference type="InterPro" id="IPR045599">
    <property type="entry name" value="DUF6456"/>
</dbReference>
<feature type="domain" description="DUF6456" evidence="1">
    <location>
        <begin position="16"/>
        <end position="142"/>
    </location>
</feature>
<dbReference type="RefSeq" id="WP_183985842.1">
    <property type="nucleotide sequence ID" value="NZ_JACIEV010000008.1"/>
</dbReference>
<keyword evidence="3" id="KW-1185">Reference proteome</keyword>
<dbReference type="Proteomes" id="UP000529795">
    <property type="component" value="Unassembled WGS sequence"/>
</dbReference>
<gene>
    <name evidence="2" type="ORF">GGQ80_002804</name>
</gene>
<evidence type="ECO:0000313" key="3">
    <source>
        <dbReference type="Proteomes" id="UP000529795"/>
    </source>
</evidence>
<dbReference type="EMBL" id="JACIEV010000008">
    <property type="protein sequence ID" value="MBB4154888.1"/>
    <property type="molecule type" value="Genomic_DNA"/>
</dbReference>
<name>A0A840FLT4_9SPHN</name>
<dbReference type="AlphaFoldDB" id="A0A840FLT4"/>
<protein>
    <recommendedName>
        <fullName evidence="1">DUF6456 domain-containing protein</fullName>
    </recommendedName>
</protein>